<accession>A0A1I6QNB4</accession>
<reference evidence="3" key="1">
    <citation type="submission" date="2016-10" db="EMBL/GenBank/DDBJ databases">
        <authorList>
            <person name="Varghese N."/>
            <person name="Submissions S."/>
        </authorList>
    </citation>
    <scope>NUCLEOTIDE SEQUENCE [LARGE SCALE GENOMIC DNA]</scope>
    <source>
        <strain evidence="3">DSM 22427</strain>
    </source>
</reference>
<evidence type="ECO:0000313" key="3">
    <source>
        <dbReference type="Proteomes" id="UP000199199"/>
    </source>
</evidence>
<name>A0A1I6QNB4_9EURY</name>
<evidence type="ECO:0000313" key="2">
    <source>
        <dbReference type="EMBL" id="SFS53864.1"/>
    </source>
</evidence>
<sequence length="72" mass="7543">MLGVGGALAYVGLFVAALRWAQLLPVMLGLLSTVIILQLFQNNTIFGVEGRSIVTAILAGYAFTANSEKSAT</sequence>
<keyword evidence="1" id="KW-0472">Membrane</keyword>
<gene>
    <name evidence="2" type="ORF">SAMN04488556_1390</name>
</gene>
<evidence type="ECO:0000256" key="1">
    <source>
        <dbReference type="SAM" id="Phobius"/>
    </source>
</evidence>
<keyword evidence="3" id="KW-1185">Reference proteome</keyword>
<proteinExistence type="predicted"/>
<keyword evidence="1" id="KW-1133">Transmembrane helix</keyword>
<feature type="transmembrane region" description="Helical" evidence="1">
    <location>
        <begin position="20"/>
        <end position="40"/>
    </location>
</feature>
<dbReference type="Proteomes" id="UP000199199">
    <property type="component" value="Unassembled WGS sequence"/>
</dbReference>
<dbReference type="AlphaFoldDB" id="A0A1I6QNB4"/>
<organism evidence="2 3">
    <name type="scientific">Halostagnicola kamekurae</name>
    <dbReference type="NCBI Taxonomy" id="619731"/>
    <lineage>
        <taxon>Archaea</taxon>
        <taxon>Methanobacteriati</taxon>
        <taxon>Methanobacteriota</taxon>
        <taxon>Stenosarchaea group</taxon>
        <taxon>Halobacteria</taxon>
        <taxon>Halobacteriales</taxon>
        <taxon>Natrialbaceae</taxon>
        <taxon>Halostagnicola</taxon>
    </lineage>
</organism>
<keyword evidence="1" id="KW-0812">Transmembrane</keyword>
<protein>
    <submittedName>
        <fullName evidence="2">Uncharacterized protein</fullName>
    </submittedName>
</protein>
<dbReference type="EMBL" id="FOZS01000001">
    <property type="protein sequence ID" value="SFS53864.1"/>
    <property type="molecule type" value="Genomic_DNA"/>
</dbReference>